<evidence type="ECO:0000313" key="3">
    <source>
        <dbReference type="Proteomes" id="UP001632038"/>
    </source>
</evidence>
<protein>
    <recommendedName>
        <fullName evidence="1">RNase H type-1 domain-containing protein</fullName>
    </recommendedName>
</protein>
<sequence>MVLIITRQAKQHWLSIFQASHTLATPSSLKLIPPPMDYLKANVDATFLDGCTFSGVLLRDSNGSVRLACSYPHIDSFTAECLALFDACILMESHKIQKVCFESDCLNAITFIVSSSNNCFWTGTPVIDHIKRLWSGWPHWNFKFVQRGANNASHALAKWAFDFNFKGIILLNSIPLPVFSDLGSPLVKPLN</sequence>
<keyword evidence="3" id="KW-1185">Reference proteome</keyword>
<reference evidence="3" key="1">
    <citation type="journal article" date="2024" name="IScience">
        <title>Strigolactones Initiate the Formation of Haustorium-like Structures in Castilleja.</title>
        <authorList>
            <person name="Buerger M."/>
            <person name="Peterson D."/>
            <person name="Chory J."/>
        </authorList>
    </citation>
    <scope>NUCLEOTIDE SEQUENCE [LARGE SCALE GENOMIC DNA]</scope>
</reference>
<evidence type="ECO:0000259" key="1">
    <source>
        <dbReference type="Pfam" id="PF13456"/>
    </source>
</evidence>
<dbReference type="PANTHER" id="PTHR47074:SF11">
    <property type="entry name" value="REVERSE TRANSCRIPTASE-LIKE PROTEIN"/>
    <property type="match status" value="1"/>
</dbReference>
<dbReference type="InterPro" id="IPR002156">
    <property type="entry name" value="RNaseH_domain"/>
</dbReference>
<proteinExistence type="predicted"/>
<dbReference type="Pfam" id="PF13456">
    <property type="entry name" value="RVT_3"/>
    <property type="match status" value="1"/>
</dbReference>
<dbReference type="AlphaFoldDB" id="A0ABD3CUU6"/>
<accession>A0ABD3CUU6</accession>
<evidence type="ECO:0000313" key="2">
    <source>
        <dbReference type="EMBL" id="KAL3633262.1"/>
    </source>
</evidence>
<dbReference type="Gene3D" id="3.30.420.10">
    <property type="entry name" value="Ribonuclease H-like superfamily/Ribonuclease H"/>
    <property type="match status" value="1"/>
</dbReference>
<dbReference type="InterPro" id="IPR012337">
    <property type="entry name" value="RNaseH-like_sf"/>
</dbReference>
<dbReference type="CDD" id="cd06222">
    <property type="entry name" value="RNase_H_like"/>
    <property type="match status" value="1"/>
</dbReference>
<dbReference type="Proteomes" id="UP001632038">
    <property type="component" value="Unassembled WGS sequence"/>
</dbReference>
<name>A0ABD3CUU6_9LAMI</name>
<dbReference type="EMBL" id="JAVIJP010000030">
    <property type="protein sequence ID" value="KAL3633262.1"/>
    <property type="molecule type" value="Genomic_DNA"/>
</dbReference>
<organism evidence="2 3">
    <name type="scientific">Castilleja foliolosa</name>
    <dbReference type="NCBI Taxonomy" id="1961234"/>
    <lineage>
        <taxon>Eukaryota</taxon>
        <taxon>Viridiplantae</taxon>
        <taxon>Streptophyta</taxon>
        <taxon>Embryophyta</taxon>
        <taxon>Tracheophyta</taxon>
        <taxon>Spermatophyta</taxon>
        <taxon>Magnoliopsida</taxon>
        <taxon>eudicotyledons</taxon>
        <taxon>Gunneridae</taxon>
        <taxon>Pentapetalae</taxon>
        <taxon>asterids</taxon>
        <taxon>lamiids</taxon>
        <taxon>Lamiales</taxon>
        <taxon>Orobanchaceae</taxon>
        <taxon>Pedicularideae</taxon>
        <taxon>Castillejinae</taxon>
        <taxon>Castilleja</taxon>
    </lineage>
</organism>
<gene>
    <name evidence="2" type="ORF">CASFOL_022789</name>
</gene>
<feature type="domain" description="RNase H type-1" evidence="1">
    <location>
        <begin position="42"/>
        <end position="160"/>
    </location>
</feature>
<dbReference type="SUPFAM" id="SSF53098">
    <property type="entry name" value="Ribonuclease H-like"/>
    <property type="match status" value="1"/>
</dbReference>
<dbReference type="InterPro" id="IPR036397">
    <property type="entry name" value="RNaseH_sf"/>
</dbReference>
<dbReference type="InterPro" id="IPR044730">
    <property type="entry name" value="RNase_H-like_dom_plant"/>
</dbReference>
<comment type="caution">
    <text evidence="2">The sequence shown here is derived from an EMBL/GenBank/DDBJ whole genome shotgun (WGS) entry which is preliminary data.</text>
</comment>
<dbReference type="PANTHER" id="PTHR47074">
    <property type="entry name" value="BNAC02G40300D PROTEIN"/>
    <property type="match status" value="1"/>
</dbReference>
<dbReference type="InterPro" id="IPR052929">
    <property type="entry name" value="RNase_H-like_EbsB-rel"/>
</dbReference>